<dbReference type="SMART" id="SM00248">
    <property type="entry name" value="ANK"/>
    <property type="match status" value="4"/>
</dbReference>
<organism evidence="4 5">
    <name type="scientific">Flaviaesturariibacter flavus</name>
    <dbReference type="NCBI Taxonomy" id="2502780"/>
    <lineage>
        <taxon>Bacteria</taxon>
        <taxon>Pseudomonadati</taxon>
        <taxon>Bacteroidota</taxon>
        <taxon>Chitinophagia</taxon>
        <taxon>Chitinophagales</taxon>
        <taxon>Chitinophagaceae</taxon>
        <taxon>Flaviaestuariibacter</taxon>
    </lineage>
</organism>
<dbReference type="SUPFAM" id="SSF48403">
    <property type="entry name" value="Ankyrin repeat"/>
    <property type="match status" value="1"/>
</dbReference>
<dbReference type="PANTHER" id="PTHR24171">
    <property type="entry name" value="ANKYRIN REPEAT DOMAIN-CONTAINING PROTEIN 39-RELATED"/>
    <property type="match status" value="1"/>
</dbReference>
<dbReference type="Gene3D" id="1.25.40.20">
    <property type="entry name" value="Ankyrin repeat-containing domain"/>
    <property type="match status" value="1"/>
</dbReference>
<dbReference type="AlphaFoldDB" id="A0A4R1BMA8"/>
<keyword evidence="5" id="KW-1185">Reference proteome</keyword>
<dbReference type="Proteomes" id="UP000295334">
    <property type="component" value="Unassembled WGS sequence"/>
</dbReference>
<dbReference type="EMBL" id="SJZI01000004">
    <property type="protein sequence ID" value="TCJ18630.1"/>
    <property type="molecule type" value="Genomic_DNA"/>
</dbReference>
<evidence type="ECO:0000256" key="2">
    <source>
        <dbReference type="ARBA" id="ARBA00023043"/>
    </source>
</evidence>
<protein>
    <submittedName>
        <fullName evidence="4">Ankyrin repeat domain-containing protein</fullName>
    </submittedName>
</protein>
<reference evidence="4 5" key="1">
    <citation type="submission" date="2019-03" db="EMBL/GenBank/DDBJ databases">
        <authorList>
            <person name="Kim M.K.M."/>
        </authorList>
    </citation>
    <scope>NUCLEOTIDE SEQUENCE [LARGE SCALE GENOMIC DNA]</scope>
    <source>
        <strain evidence="4 5">17J68-12</strain>
    </source>
</reference>
<name>A0A4R1BMA8_9BACT</name>
<dbReference type="InterPro" id="IPR002110">
    <property type="entry name" value="Ankyrin_rpt"/>
</dbReference>
<dbReference type="OrthoDB" id="5657095at2"/>
<evidence type="ECO:0000313" key="5">
    <source>
        <dbReference type="Proteomes" id="UP000295334"/>
    </source>
</evidence>
<dbReference type="Pfam" id="PF12796">
    <property type="entry name" value="Ank_2"/>
    <property type="match status" value="1"/>
</dbReference>
<feature type="repeat" description="ANK" evidence="3">
    <location>
        <begin position="95"/>
        <end position="127"/>
    </location>
</feature>
<dbReference type="PROSITE" id="PS50088">
    <property type="entry name" value="ANK_REPEAT"/>
    <property type="match status" value="3"/>
</dbReference>
<proteinExistence type="predicted"/>
<dbReference type="PANTHER" id="PTHR24171:SF9">
    <property type="entry name" value="ANKYRIN REPEAT DOMAIN-CONTAINING PROTEIN 39"/>
    <property type="match status" value="1"/>
</dbReference>
<feature type="repeat" description="ANK" evidence="3">
    <location>
        <begin position="29"/>
        <end position="61"/>
    </location>
</feature>
<feature type="repeat" description="ANK" evidence="3">
    <location>
        <begin position="62"/>
        <end position="94"/>
    </location>
</feature>
<keyword evidence="2 3" id="KW-0040">ANK repeat</keyword>
<comment type="caution">
    <text evidence="4">The sequence shown here is derived from an EMBL/GenBank/DDBJ whole genome shotgun (WGS) entry which is preliminary data.</text>
</comment>
<sequence length="193" mass="20346">MLDNVNAKAPIYPSFSAFLEAMKTAVAEGARRPLVRAARAGNLRRIELLLRRGQDINEQDLEGNTPLMAALLAWQYPAAEQLLQQGPDLARTDRNGHTALMWACYRDQPRLVEAMLALGADPKARTAHGDSVLLFALTGPNTGSGTGSPGAVRLLLAAGVDPAAPVDATGRSAFELAAAEGSGARDALPEKHG</sequence>
<evidence type="ECO:0000256" key="3">
    <source>
        <dbReference type="PROSITE-ProRule" id="PRU00023"/>
    </source>
</evidence>
<accession>A0A4R1BMA8</accession>
<dbReference type="InterPro" id="IPR036770">
    <property type="entry name" value="Ankyrin_rpt-contain_sf"/>
</dbReference>
<gene>
    <name evidence="4" type="ORF">EPD60_03775</name>
</gene>
<evidence type="ECO:0000256" key="1">
    <source>
        <dbReference type="ARBA" id="ARBA00022737"/>
    </source>
</evidence>
<keyword evidence="1" id="KW-0677">Repeat</keyword>
<evidence type="ECO:0000313" key="4">
    <source>
        <dbReference type="EMBL" id="TCJ18630.1"/>
    </source>
</evidence>
<dbReference type="PROSITE" id="PS50297">
    <property type="entry name" value="ANK_REP_REGION"/>
    <property type="match status" value="1"/>
</dbReference>